<reference evidence="1 2" key="1">
    <citation type="submission" date="2014-04" db="EMBL/GenBank/DDBJ databases">
        <authorList>
            <consortium name="DOE Joint Genome Institute"/>
            <person name="Kuo A."/>
            <person name="Kohler A."/>
            <person name="Costa M.D."/>
            <person name="Nagy L.G."/>
            <person name="Floudas D."/>
            <person name="Copeland A."/>
            <person name="Barry K.W."/>
            <person name="Cichocki N."/>
            <person name="Veneault-Fourrey C."/>
            <person name="LaButti K."/>
            <person name="Lindquist E.A."/>
            <person name="Lipzen A."/>
            <person name="Lundell T."/>
            <person name="Morin E."/>
            <person name="Murat C."/>
            <person name="Sun H."/>
            <person name="Tunlid A."/>
            <person name="Henrissat B."/>
            <person name="Grigoriev I.V."/>
            <person name="Hibbett D.S."/>
            <person name="Martin F."/>
            <person name="Nordberg H.P."/>
            <person name="Cantor M.N."/>
            <person name="Hua S.X."/>
        </authorList>
    </citation>
    <scope>NUCLEOTIDE SEQUENCE [LARGE SCALE GENOMIC DNA]</scope>
    <source>
        <strain evidence="1 2">441</strain>
    </source>
</reference>
<gene>
    <name evidence="1" type="ORF">PISMIDRAFT_229271</name>
</gene>
<dbReference type="EMBL" id="KN833832">
    <property type="protein sequence ID" value="KIK17350.1"/>
    <property type="molecule type" value="Genomic_DNA"/>
</dbReference>
<dbReference type="Proteomes" id="UP000054018">
    <property type="component" value="Unassembled WGS sequence"/>
</dbReference>
<sequence>MTDCATDQRPYPVRKPVNMISLAHVEVGNVTYVGELSDILRGKRPLASVVGLLKRSLLPLAWRLVTANLDITTVYWPDISCCLTKSSVVKGLPFPGAVFRLGYLHYVAVIRASLSEGSDRLGTLPDRGEKIKGKHRVPCGDNVVIYPRVKYSRIIWFGVPVDR</sequence>
<proteinExistence type="predicted"/>
<protein>
    <submittedName>
        <fullName evidence="1">Uncharacterized protein</fullName>
    </submittedName>
</protein>
<evidence type="ECO:0000313" key="1">
    <source>
        <dbReference type="EMBL" id="KIK17350.1"/>
    </source>
</evidence>
<evidence type="ECO:0000313" key="2">
    <source>
        <dbReference type="Proteomes" id="UP000054018"/>
    </source>
</evidence>
<reference evidence="2" key="2">
    <citation type="submission" date="2015-01" db="EMBL/GenBank/DDBJ databases">
        <title>Evolutionary Origins and Diversification of the Mycorrhizal Mutualists.</title>
        <authorList>
            <consortium name="DOE Joint Genome Institute"/>
            <consortium name="Mycorrhizal Genomics Consortium"/>
            <person name="Kohler A."/>
            <person name="Kuo A."/>
            <person name="Nagy L.G."/>
            <person name="Floudas D."/>
            <person name="Copeland A."/>
            <person name="Barry K.W."/>
            <person name="Cichocki N."/>
            <person name="Veneault-Fourrey C."/>
            <person name="LaButti K."/>
            <person name="Lindquist E.A."/>
            <person name="Lipzen A."/>
            <person name="Lundell T."/>
            <person name="Morin E."/>
            <person name="Murat C."/>
            <person name="Riley R."/>
            <person name="Ohm R."/>
            <person name="Sun H."/>
            <person name="Tunlid A."/>
            <person name="Henrissat B."/>
            <person name="Grigoriev I.V."/>
            <person name="Hibbett D.S."/>
            <person name="Martin F."/>
        </authorList>
    </citation>
    <scope>NUCLEOTIDE SEQUENCE [LARGE SCALE GENOMIC DNA]</scope>
    <source>
        <strain evidence="2">441</strain>
    </source>
</reference>
<accession>A0A0C9XXW9</accession>
<dbReference type="HOGENOM" id="CLU_1627736_0_0_1"/>
<dbReference type="AlphaFoldDB" id="A0A0C9XXW9"/>
<keyword evidence="2" id="KW-1185">Reference proteome</keyword>
<organism evidence="1 2">
    <name type="scientific">Pisolithus microcarpus 441</name>
    <dbReference type="NCBI Taxonomy" id="765257"/>
    <lineage>
        <taxon>Eukaryota</taxon>
        <taxon>Fungi</taxon>
        <taxon>Dikarya</taxon>
        <taxon>Basidiomycota</taxon>
        <taxon>Agaricomycotina</taxon>
        <taxon>Agaricomycetes</taxon>
        <taxon>Agaricomycetidae</taxon>
        <taxon>Boletales</taxon>
        <taxon>Sclerodermatineae</taxon>
        <taxon>Pisolithaceae</taxon>
        <taxon>Pisolithus</taxon>
    </lineage>
</organism>
<name>A0A0C9XXW9_9AGAM</name>